<accession>A0ABN3X244</accession>
<sequence>MLVLSELLWINDVGLHPYAQSDADVGGSDHLAPTLKIPEYSTACWCARIENPSRAKRGILAPDAVFESHWHYRALDYTRPV</sequence>
<dbReference type="Proteomes" id="UP001501102">
    <property type="component" value="Unassembled WGS sequence"/>
</dbReference>
<organism evidence="1 2">
    <name type="scientific">Streptomyces thioluteus</name>
    <dbReference type="NCBI Taxonomy" id="66431"/>
    <lineage>
        <taxon>Bacteria</taxon>
        <taxon>Bacillati</taxon>
        <taxon>Actinomycetota</taxon>
        <taxon>Actinomycetes</taxon>
        <taxon>Kitasatosporales</taxon>
        <taxon>Streptomycetaceae</taxon>
        <taxon>Streptomyces</taxon>
    </lineage>
</organism>
<protein>
    <submittedName>
        <fullName evidence="1">Uncharacterized protein</fullName>
    </submittedName>
</protein>
<keyword evidence="2" id="KW-1185">Reference proteome</keyword>
<dbReference type="EMBL" id="BAAAXZ010000121">
    <property type="protein sequence ID" value="GAA2933771.1"/>
    <property type="molecule type" value="Genomic_DNA"/>
</dbReference>
<evidence type="ECO:0000313" key="2">
    <source>
        <dbReference type="Proteomes" id="UP001501102"/>
    </source>
</evidence>
<reference evidence="1 2" key="1">
    <citation type="journal article" date="2019" name="Int. J. Syst. Evol. Microbiol.">
        <title>The Global Catalogue of Microorganisms (GCM) 10K type strain sequencing project: providing services to taxonomists for standard genome sequencing and annotation.</title>
        <authorList>
            <consortium name="The Broad Institute Genomics Platform"/>
            <consortium name="The Broad Institute Genome Sequencing Center for Infectious Disease"/>
            <person name="Wu L."/>
            <person name="Ma J."/>
        </authorList>
    </citation>
    <scope>NUCLEOTIDE SEQUENCE [LARGE SCALE GENOMIC DNA]</scope>
    <source>
        <strain evidence="1 2">JCM 4087</strain>
    </source>
</reference>
<name>A0ABN3X244_STRTU</name>
<proteinExistence type="predicted"/>
<gene>
    <name evidence="1" type="ORF">GCM10020221_31880</name>
</gene>
<evidence type="ECO:0000313" key="1">
    <source>
        <dbReference type="EMBL" id="GAA2933771.1"/>
    </source>
</evidence>
<comment type="caution">
    <text evidence="1">The sequence shown here is derived from an EMBL/GenBank/DDBJ whole genome shotgun (WGS) entry which is preliminary data.</text>
</comment>